<name>A0A318VA62_9GAMM</name>
<dbReference type="Proteomes" id="UP000247551">
    <property type="component" value="Unassembled WGS sequence"/>
</dbReference>
<dbReference type="Pfam" id="PF00702">
    <property type="entry name" value="Hydrolase"/>
    <property type="match status" value="1"/>
</dbReference>
<evidence type="ECO:0000313" key="3">
    <source>
        <dbReference type="Proteomes" id="UP000247551"/>
    </source>
</evidence>
<dbReference type="SFLD" id="SFLDS00003">
    <property type="entry name" value="Haloacid_Dehalogenase"/>
    <property type="match status" value="1"/>
</dbReference>
<dbReference type="InterPro" id="IPR036412">
    <property type="entry name" value="HAD-like_sf"/>
</dbReference>
<keyword evidence="1 2" id="KW-0378">Hydrolase</keyword>
<dbReference type="AlphaFoldDB" id="A0A318VA62"/>
<dbReference type="InterPro" id="IPR051540">
    <property type="entry name" value="S-2-haloacid_dehalogenase"/>
</dbReference>
<sequence>MSINNHQIQTIAFDADDTLWRNEDIFINAQSDFISLLLPYHDEAYVRSHLAAVQIKNLEHFGYGIKGFTLSMIETAIELTEGRITGTEIHQIIELAKRMLASPVELLPGIKKVLSELKGQFNLFVITKGDLLDQESKLARSGIADYFDAIEIVSDKNSEAYEQILKRHQISADNFLMIGNSLKSDILPVLDLGARAIHVPYHSTWEHEEVSDETLLQYPQLISLTNISQLMSWLGLKDHNSITKNDKVVS</sequence>
<accession>A0A318VA62</accession>
<dbReference type="PANTHER" id="PTHR43316">
    <property type="entry name" value="HYDROLASE, HALOACID DELAHOGENASE-RELATED"/>
    <property type="match status" value="1"/>
</dbReference>
<dbReference type="SFLD" id="SFLDG01129">
    <property type="entry name" value="C1.5:_HAD__Beta-PGM__Phosphata"/>
    <property type="match status" value="1"/>
</dbReference>
<evidence type="ECO:0000313" key="2">
    <source>
        <dbReference type="EMBL" id="PYF84840.1"/>
    </source>
</evidence>
<dbReference type="EMBL" id="QKLW01000001">
    <property type="protein sequence ID" value="PYF84840.1"/>
    <property type="molecule type" value="Genomic_DNA"/>
</dbReference>
<keyword evidence="3" id="KW-1185">Reference proteome</keyword>
<dbReference type="SUPFAM" id="SSF56784">
    <property type="entry name" value="HAD-like"/>
    <property type="match status" value="1"/>
</dbReference>
<dbReference type="RefSeq" id="WP_110572580.1">
    <property type="nucleotide sequence ID" value="NZ_QKLW01000001.1"/>
</dbReference>
<gene>
    <name evidence="2" type="ORF">DFP75_101882</name>
</gene>
<comment type="caution">
    <text evidence="2">The sequence shown here is derived from an EMBL/GenBank/DDBJ whole genome shotgun (WGS) entry which is preliminary data.</text>
</comment>
<protein>
    <submittedName>
        <fullName evidence="2">Putative hydrolase of the HAD superfamily</fullName>
    </submittedName>
</protein>
<proteinExistence type="predicted"/>
<dbReference type="PANTHER" id="PTHR43316:SF8">
    <property type="entry name" value="HAD FAMILY HYDROLASE"/>
    <property type="match status" value="1"/>
</dbReference>
<dbReference type="Gene3D" id="3.40.50.1000">
    <property type="entry name" value="HAD superfamily/HAD-like"/>
    <property type="match status" value="1"/>
</dbReference>
<organism evidence="2 3">
    <name type="scientific">Marinomonas alcarazii</name>
    <dbReference type="NCBI Taxonomy" id="491949"/>
    <lineage>
        <taxon>Bacteria</taxon>
        <taxon>Pseudomonadati</taxon>
        <taxon>Pseudomonadota</taxon>
        <taxon>Gammaproteobacteria</taxon>
        <taxon>Oceanospirillales</taxon>
        <taxon>Oceanospirillaceae</taxon>
        <taxon>Marinomonas</taxon>
    </lineage>
</organism>
<dbReference type="InterPro" id="IPR023198">
    <property type="entry name" value="PGP-like_dom2"/>
</dbReference>
<dbReference type="Gene3D" id="1.10.150.240">
    <property type="entry name" value="Putative phosphatase, domain 2"/>
    <property type="match status" value="1"/>
</dbReference>
<dbReference type="InterPro" id="IPR023214">
    <property type="entry name" value="HAD_sf"/>
</dbReference>
<reference evidence="2 3" key="1">
    <citation type="submission" date="2018-06" db="EMBL/GenBank/DDBJ databases">
        <title>Genomic Encyclopedia of Type Strains, Phase III (KMG-III): the genomes of soil and plant-associated and newly described type strains.</title>
        <authorList>
            <person name="Whitman W."/>
        </authorList>
    </citation>
    <scope>NUCLEOTIDE SEQUENCE [LARGE SCALE GENOMIC DNA]</scope>
    <source>
        <strain evidence="2 3">CECT 7730</strain>
    </source>
</reference>
<dbReference type="GO" id="GO:0016787">
    <property type="term" value="F:hydrolase activity"/>
    <property type="evidence" value="ECO:0007669"/>
    <property type="project" value="UniProtKB-KW"/>
</dbReference>
<evidence type="ECO:0000256" key="1">
    <source>
        <dbReference type="ARBA" id="ARBA00022801"/>
    </source>
</evidence>